<feature type="non-terminal residue" evidence="1">
    <location>
        <position position="1"/>
    </location>
</feature>
<name>A0ABN7WR84_GIGMA</name>
<sequence>MDFVDIIEPDNIIDSEDIMDSENIESDILDRNEDFILLPKNLAQRYSAKCTYCDQIFEAHKEAIANHIINSYHKILAENRILYSRIIKNKPEQVTESSMHKAVLITDHFDKATMLLEKVDELHTLLLQALIYSNIAFSFVENLFFILFVKNLYPSYNPLSRYTLTHRILQSEYAQIL</sequence>
<dbReference type="Proteomes" id="UP000789901">
    <property type="component" value="Unassembled WGS sequence"/>
</dbReference>
<keyword evidence="2" id="KW-1185">Reference proteome</keyword>
<organism evidence="1 2">
    <name type="scientific">Gigaspora margarita</name>
    <dbReference type="NCBI Taxonomy" id="4874"/>
    <lineage>
        <taxon>Eukaryota</taxon>
        <taxon>Fungi</taxon>
        <taxon>Fungi incertae sedis</taxon>
        <taxon>Mucoromycota</taxon>
        <taxon>Glomeromycotina</taxon>
        <taxon>Glomeromycetes</taxon>
        <taxon>Diversisporales</taxon>
        <taxon>Gigasporaceae</taxon>
        <taxon>Gigaspora</taxon>
    </lineage>
</organism>
<accession>A0ABN7WR84</accession>
<dbReference type="EMBL" id="CAJVQB010058975">
    <property type="protein sequence ID" value="CAG8838794.1"/>
    <property type="molecule type" value="Genomic_DNA"/>
</dbReference>
<reference evidence="1 2" key="1">
    <citation type="submission" date="2021-06" db="EMBL/GenBank/DDBJ databases">
        <authorList>
            <person name="Kallberg Y."/>
            <person name="Tangrot J."/>
            <person name="Rosling A."/>
        </authorList>
    </citation>
    <scope>NUCLEOTIDE SEQUENCE [LARGE SCALE GENOMIC DNA]</scope>
    <source>
        <strain evidence="1 2">120-4 pot B 10/14</strain>
    </source>
</reference>
<proteinExistence type="predicted"/>
<comment type="caution">
    <text evidence="1">The sequence shown here is derived from an EMBL/GenBank/DDBJ whole genome shotgun (WGS) entry which is preliminary data.</text>
</comment>
<feature type="non-terminal residue" evidence="1">
    <location>
        <position position="177"/>
    </location>
</feature>
<protein>
    <submittedName>
        <fullName evidence="1">4512_t:CDS:1</fullName>
    </submittedName>
</protein>
<evidence type="ECO:0000313" key="1">
    <source>
        <dbReference type="EMBL" id="CAG8838794.1"/>
    </source>
</evidence>
<gene>
    <name evidence="1" type="ORF">GMARGA_LOCUS34148</name>
</gene>
<evidence type="ECO:0000313" key="2">
    <source>
        <dbReference type="Proteomes" id="UP000789901"/>
    </source>
</evidence>